<dbReference type="GO" id="GO:0006637">
    <property type="term" value="P:acyl-CoA metabolic process"/>
    <property type="evidence" value="ECO:0007669"/>
    <property type="project" value="TreeGrafter"/>
</dbReference>
<reference evidence="5 6" key="1">
    <citation type="submission" date="2018-11" db="EMBL/GenBank/DDBJ databases">
        <authorList>
            <person name="Zhou Z."/>
            <person name="Wang G."/>
        </authorList>
    </citation>
    <scope>NUCLEOTIDE SEQUENCE [LARGE SCALE GENOMIC DNA]</scope>
    <source>
        <strain evidence="5 6">KCTC42998</strain>
    </source>
</reference>
<sequence length="192" mass="21262">MPPKSVAASRTTLTELMIPSYANFGGKIHGGILLSLMDKVAFACASKHSGAYCVTVSVEGVNFRQAVEVGELVSLMASVNYVGRTSMVIGIKVIAENVRTGTVKHTNTSYFTMVATDDDHKPTEVPPLLLETPDDTRRFMEAMKRKELKETYKEEFDNEKSRIRVEDGGLDILKKERCIVGYDNSDSNDFND</sequence>
<name>A0A3P1CP63_9BACT</name>
<evidence type="ECO:0000259" key="4">
    <source>
        <dbReference type="PROSITE" id="PS51770"/>
    </source>
</evidence>
<dbReference type="PANTHER" id="PTHR11049">
    <property type="entry name" value="ACYL COENZYME A THIOESTER HYDROLASE"/>
    <property type="match status" value="1"/>
</dbReference>
<dbReference type="Proteomes" id="UP000274271">
    <property type="component" value="Unassembled WGS sequence"/>
</dbReference>
<evidence type="ECO:0000313" key="5">
    <source>
        <dbReference type="EMBL" id="RRB15065.1"/>
    </source>
</evidence>
<dbReference type="InterPro" id="IPR033120">
    <property type="entry name" value="HOTDOG_ACOT"/>
</dbReference>
<dbReference type="PROSITE" id="PS51770">
    <property type="entry name" value="HOTDOG_ACOT"/>
    <property type="match status" value="1"/>
</dbReference>
<accession>A0A3P1CP63</accession>
<keyword evidence="6" id="KW-1185">Reference proteome</keyword>
<dbReference type="Gene3D" id="3.10.129.10">
    <property type="entry name" value="Hotdog Thioesterase"/>
    <property type="match status" value="1"/>
</dbReference>
<keyword evidence="2 3" id="KW-0378">Hydrolase</keyword>
<proteinExistence type="inferred from homology"/>
<comment type="caution">
    <text evidence="5">The sequence shown here is derived from an EMBL/GenBank/DDBJ whole genome shotgun (WGS) entry which is preliminary data.</text>
</comment>
<evidence type="ECO:0000256" key="3">
    <source>
        <dbReference type="PROSITE-ProRule" id="PRU01106"/>
    </source>
</evidence>
<gene>
    <name evidence="5" type="ORF">EHT87_10960</name>
</gene>
<evidence type="ECO:0000256" key="2">
    <source>
        <dbReference type="ARBA" id="ARBA00022801"/>
    </source>
</evidence>
<comment type="similarity">
    <text evidence="1">Belongs to the acyl coenzyme A hydrolase family.</text>
</comment>
<dbReference type="SUPFAM" id="SSF54637">
    <property type="entry name" value="Thioesterase/thiol ester dehydrase-isomerase"/>
    <property type="match status" value="1"/>
</dbReference>
<dbReference type="Pfam" id="PF03061">
    <property type="entry name" value="4HBT"/>
    <property type="match status" value="1"/>
</dbReference>
<dbReference type="EMBL" id="RQJP01000002">
    <property type="protein sequence ID" value="RRB15065.1"/>
    <property type="molecule type" value="Genomic_DNA"/>
</dbReference>
<dbReference type="OrthoDB" id="9801856at2"/>
<evidence type="ECO:0000313" key="6">
    <source>
        <dbReference type="Proteomes" id="UP000274271"/>
    </source>
</evidence>
<dbReference type="PANTHER" id="PTHR11049:SF16">
    <property type="entry name" value="PROTEIN VDLD"/>
    <property type="match status" value="1"/>
</dbReference>
<dbReference type="InterPro" id="IPR040170">
    <property type="entry name" value="Cytosol_ACT"/>
</dbReference>
<dbReference type="AlphaFoldDB" id="A0A3P1CP63"/>
<organism evidence="5 6">
    <name type="scientific">Larkinella knui</name>
    <dbReference type="NCBI Taxonomy" id="2025310"/>
    <lineage>
        <taxon>Bacteria</taxon>
        <taxon>Pseudomonadati</taxon>
        <taxon>Bacteroidota</taxon>
        <taxon>Cytophagia</taxon>
        <taxon>Cytophagales</taxon>
        <taxon>Spirosomataceae</taxon>
        <taxon>Larkinella</taxon>
    </lineage>
</organism>
<dbReference type="InterPro" id="IPR029069">
    <property type="entry name" value="HotDog_dom_sf"/>
</dbReference>
<feature type="domain" description="HotDog ACOT-type" evidence="4">
    <location>
        <begin position="7"/>
        <end position="119"/>
    </location>
</feature>
<dbReference type="RefSeq" id="WP_124906667.1">
    <property type="nucleotide sequence ID" value="NZ_RQJP01000002.1"/>
</dbReference>
<dbReference type="CDD" id="cd03442">
    <property type="entry name" value="BFIT_BACH"/>
    <property type="match status" value="1"/>
</dbReference>
<dbReference type="InterPro" id="IPR006683">
    <property type="entry name" value="Thioestr_dom"/>
</dbReference>
<dbReference type="GO" id="GO:0052816">
    <property type="term" value="F:long-chain fatty acyl-CoA hydrolase activity"/>
    <property type="evidence" value="ECO:0007669"/>
    <property type="project" value="TreeGrafter"/>
</dbReference>
<protein>
    <submittedName>
        <fullName evidence="5">Acyl-CoA thioesterase</fullName>
    </submittedName>
</protein>
<dbReference type="GO" id="GO:0005829">
    <property type="term" value="C:cytosol"/>
    <property type="evidence" value="ECO:0007669"/>
    <property type="project" value="TreeGrafter"/>
</dbReference>
<evidence type="ECO:0000256" key="1">
    <source>
        <dbReference type="ARBA" id="ARBA00010458"/>
    </source>
</evidence>